<dbReference type="AlphaFoldDB" id="A0A8H3UVW5"/>
<proteinExistence type="predicted"/>
<gene>
    <name evidence="3" type="ORF">BLS_001275</name>
</gene>
<dbReference type="Pfam" id="PF01575">
    <property type="entry name" value="MaoC_dehydratas"/>
    <property type="match status" value="1"/>
</dbReference>
<reference evidence="3 4" key="1">
    <citation type="submission" date="2019-11" db="EMBL/GenBank/DDBJ databases">
        <title>Venturia inaequalis Genome Resource.</title>
        <authorList>
            <person name="Lichtner F.J."/>
        </authorList>
    </citation>
    <scope>NUCLEOTIDE SEQUENCE [LARGE SCALE GENOMIC DNA]</scope>
    <source>
        <strain evidence="3">Bline_iso_100314</strain>
    </source>
</reference>
<evidence type="ECO:0000313" key="3">
    <source>
        <dbReference type="EMBL" id="KAE9977566.1"/>
    </source>
</evidence>
<evidence type="ECO:0000313" key="4">
    <source>
        <dbReference type="Proteomes" id="UP000433883"/>
    </source>
</evidence>
<dbReference type="Gene3D" id="3.10.129.10">
    <property type="entry name" value="Hotdog Thioesterase"/>
    <property type="match status" value="1"/>
</dbReference>
<protein>
    <recommendedName>
        <fullName evidence="2">MaoC-like domain-containing protein</fullName>
    </recommendedName>
</protein>
<comment type="caution">
    <text evidence="3">The sequence shown here is derived from an EMBL/GenBank/DDBJ whole genome shotgun (WGS) entry which is preliminary data.</text>
</comment>
<feature type="domain" description="MaoC-like" evidence="2">
    <location>
        <begin position="267"/>
        <end position="366"/>
    </location>
</feature>
<dbReference type="Proteomes" id="UP000433883">
    <property type="component" value="Unassembled WGS sequence"/>
</dbReference>
<feature type="chain" id="PRO_5034509327" description="MaoC-like domain-containing protein" evidence="1">
    <location>
        <begin position="16"/>
        <end position="375"/>
    </location>
</feature>
<dbReference type="PANTHER" id="PTHR43841">
    <property type="entry name" value="3-HYDROXYACYL-THIOESTER DEHYDRATASE HTDX-RELATED"/>
    <property type="match status" value="1"/>
</dbReference>
<dbReference type="SUPFAM" id="SSF54637">
    <property type="entry name" value="Thioesterase/thiol ester dehydrase-isomerase"/>
    <property type="match status" value="1"/>
</dbReference>
<evidence type="ECO:0000259" key="2">
    <source>
        <dbReference type="Pfam" id="PF01575"/>
    </source>
</evidence>
<organism evidence="3 4">
    <name type="scientific">Venturia inaequalis</name>
    <name type="common">Apple scab fungus</name>
    <dbReference type="NCBI Taxonomy" id="5025"/>
    <lineage>
        <taxon>Eukaryota</taxon>
        <taxon>Fungi</taxon>
        <taxon>Dikarya</taxon>
        <taxon>Ascomycota</taxon>
        <taxon>Pezizomycotina</taxon>
        <taxon>Dothideomycetes</taxon>
        <taxon>Pleosporomycetidae</taxon>
        <taxon>Venturiales</taxon>
        <taxon>Venturiaceae</taxon>
        <taxon>Venturia</taxon>
    </lineage>
</organism>
<dbReference type="EMBL" id="WNWQ01000128">
    <property type="protein sequence ID" value="KAE9977566.1"/>
    <property type="molecule type" value="Genomic_DNA"/>
</dbReference>
<evidence type="ECO:0000256" key="1">
    <source>
        <dbReference type="SAM" id="SignalP"/>
    </source>
</evidence>
<name>A0A8H3UVW5_VENIN</name>
<dbReference type="InterPro" id="IPR002539">
    <property type="entry name" value="MaoC-like_dom"/>
</dbReference>
<accession>A0A8H3UVW5</accession>
<sequence length="375" mass="41860">MITILLLLFTASLLALKLIPTPSHHTANIFRATSLSKARLSFTPSRLSALDITLLVILVIYKYTTKLLNLHTPCKISKTGKDFALPGLALSAPLYVTNTDLENFALAVDQKRDRHLDDGDCEGNSPLLLAAVTTPLLLILLSNRHCPVFPFGAVNTKNRFEFLDPAACRSVTSLKDANVIAHFGGDELPGRRVKRGMEFDIVVEIESLMINLGKAERKIIFRQVIGILVALPTSAQPMWESEAAISTVKEEWARELKVVEHVQLSLTAPSKWARVCKDVNPIHMNSLAARLFGFPGKIAHGNHVAALVVETQRKNEASLFWQTQKRWFLEVQFKRPMVLPLDLQVGMSDEEEKRRGRFEVVRGEKAYVTGDYGEL</sequence>
<dbReference type="PANTHER" id="PTHR43841:SF1">
    <property type="entry name" value="3-HYDROXYACYL-THIOESTER DEHYDRATASE X"/>
    <property type="match status" value="1"/>
</dbReference>
<feature type="signal peptide" evidence="1">
    <location>
        <begin position="1"/>
        <end position="15"/>
    </location>
</feature>
<keyword evidence="1" id="KW-0732">Signal</keyword>
<dbReference type="InterPro" id="IPR029069">
    <property type="entry name" value="HotDog_dom_sf"/>
</dbReference>